<accession>A0AAV0JPL0</accession>
<dbReference type="AlphaFoldDB" id="A0AAV0JPL0"/>
<protein>
    <recommendedName>
        <fullName evidence="3">ACT domain-containing protein</fullName>
    </recommendedName>
</protein>
<name>A0AAV0JPL0_9ROSI</name>
<evidence type="ECO:0000313" key="2">
    <source>
        <dbReference type="Proteomes" id="UP001154282"/>
    </source>
</evidence>
<reference evidence="1" key="1">
    <citation type="submission" date="2022-08" db="EMBL/GenBank/DDBJ databases">
        <authorList>
            <person name="Gutierrez-Valencia J."/>
        </authorList>
    </citation>
    <scope>NUCLEOTIDE SEQUENCE</scope>
</reference>
<proteinExistence type="predicted"/>
<dbReference type="Proteomes" id="UP001154282">
    <property type="component" value="Unassembled WGS sequence"/>
</dbReference>
<comment type="caution">
    <text evidence="1">The sequence shown here is derived from an EMBL/GenBank/DDBJ whole genome shotgun (WGS) entry which is preliminary data.</text>
</comment>
<gene>
    <name evidence="1" type="ORF">LITE_LOCUS15319</name>
</gene>
<sequence>VIIENSDPDATMVDIIFRDQIGDLHDTMNALKNLGLNVDKANDFLDASGKHNRFYITEK</sequence>
<dbReference type="EMBL" id="CAMGYJ010000005">
    <property type="protein sequence ID" value="CAI0411846.1"/>
    <property type="molecule type" value="Genomic_DNA"/>
</dbReference>
<keyword evidence="2" id="KW-1185">Reference proteome</keyword>
<feature type="non-terminal residue" evidence="1">
    <location>
        <position position="1"/>
    </location>
</feature>
<organism evidence="1 2">
    <name type="scientific">Linum tenue</name>
    <dbReference type="NCBI Taxonomy" id="586396"/>
    <lineage>
        <taxon>Eukaryota</taxon>
        <taxon>Viridiplantae</taxon>
        <taxon>Streptophyta</taxon>
        <taxon>Embryophyta</taxon>
        <taxon>Tracheophyta</taxon>
        <taxon>Spermatophyta</taxon>
        <taxon>Magnoliopsida</taxon>
        <taxon>eudicotyledons</taxon>
        <taxon>Gunneridae</taxon>
        <taxon>Pentapetalae</taxon>
        <taxon>rosids</taxon>
        <taxon>fabids</taxon>
        <taxon>Malpighiales</taxon>
        <taxon>Linaceae</taxon>
        <taxon>Linum</taxon>
    </lineage>
</organism>
<evidence type="ECO:0000313" key="1">
    <source>
        <dbReference type="EMBL" id="CAI0411846.1"/>
    </source>
</evidence>
<evidence type="ECO:0008006" key="3">
    <source>
        <dbReference type="Google" id="ProtNLM"/>
    </source>
</evidence>